<proteinExistence type="inferred from homology"/>
<evidence type="ECO:0000313" key="6">
    <source>
        <dbReference type="EMBL" id="SUI58679.1"/>
    </source>
</evidence>
<reference evidence="6 7" key="1">
    <citation type="submission" date="2018-06" db="EMBL/GenBank/DDBJ databases">
        <authorList>
            <consortium name="Pathogen Informatics"/>
            <person name="Doyle S."/>
        </authorList>
    </citation>
    <scope>NUCLEOTIDE SEQUENCE [LARGE SCALE GENOMIC DNA]</scope>
    <source>
        <strain evidence="6 7">NCTC10738</strain>
    </source>
</reference>
<keyword evidence="7" id="KW-1185">Reference proteome</keyword>
<accession>A0A379ZBY9</accession>
<name>A0A379ZBY9_9GAMM</name>
<dbReference type="InterPro" id="IPR058163">
    <property type="entry name" value="LysR-type_TF_proteobact-type"/>
</dbReference>
<dbReference type="Pfam" id="PF00126">
    <property type="entry name" value="HTH_1"/>
    <property type="match status" value="1"/>
</dbReference>
<evidence type="ECO:0000256" key="1">
    <source>
        <dbReference type="ARBA" id="ARBA00009437"/>
    </source>
</evidence>
<dbReference type="InterPro" id="IPR005119">
    <property type="entry name" value="LysR_subst-bd"/>
</dbReference>
<sequence length="294" mass="32683">MFAHLPTLNNLRVFEAAARHLSFKLAAEELSLTPTAVSHQIRNLETQLDTRLFIRQTRAVSLTPAGAELAESCRQALLGIAQGIERLGVTPNQLRVATTHGFAALWLAQRLPDFQQRFPDIRVSVSSDEGLQPSDPLGETDLCIRYGKAAEGEEVLFSETFGIYASPGYLKSKQPQVTLLQTRWQNPALDGLDWQQWQQTYHEFKGARLLEFTQEDHLVQAALAGEGLALASSVLVASLVERGWLKPCLPGKVLPGLSYRLLPAPGREQSHRVRVFLEWLRQQALSGAPDRSQD</sequence>
<dbReference type="SUPFAM" id="SSF53850">
    <property type="entry name" value="Periplasmic binding protein-like II"/>
    <property type="match status" value="1"/>
</dbReference>
<keyword evidence="4" id="KW-0804">Transcription</keyword>
<dbReference type="PANTHER" id="PTHR30537">
    <property type="entry name" value="HTH-TYPE TRANSCRIPTIONAL REGULATOR"/>
    <property type="match status" value="1"/>
</dbReference>
<dbReference type="AlphaFoldDB" id="A0A379ZBY9"/>
<dbReference type="InterPro" id="IPR036390">
    <property type="entry name" value="WH_DNA-bd_sf"/>
</dbReference>
<protein>
    <submittedName>
        <fullName evidence="6">Gcv operon activator</fullName>
    </submittedName>
</protein>
<dbReference type="EMBL" id="UGYO01000001">
    <property type="protein sequence ID" value="SUI58679.1"/>
    <property type="molecule type" value="Genomic_DNA"/>
</dbReference>
<dbReference type="GO" id="GO:0006351">
    <property type="term" value="P:DNA-templated transcription"/>
    <property type="evidence" value="ECO:0007669"/>
    <property type="project" value="TreeGrafter"/>
</dbReference>
<evidence type="ECO:0000313" key="7">
    <source>
        <dbReference type="Proteomes" id="UP000254069"/>
    </source>
</evidence>
<gene>
    <name evidence="6" type="primary">gcvA_2</name>
    <name evidence="6" type="ORF">NCTC10738_01449</name>
</gene>
<feature type="domain" description="HTH lysR-type" evidence="5">
    <location>
        <begin position="6"/>
        <end position="63"/>
    </location>
</feature>
<organism evidence="6 7">
    <name type="scientific">Shewanella algae</name>
    <dbReference type="NCBI Taxonomy" id="38313"/>
    <lineage>
        <taxon>Bacteria</taxon>
        <taxon>Pseudomonadati</taxon>
        <taxon>Pseudomonadota</taxon>
        <taxon>Gammaproteobacteria</taxon>
        <taxon>Alteromonadales</taxon>
        <taxon>Shewanellaceae</taxon>
        <taxon>Shewanella</taxon>
    </lineage>
</organism>
<dbReference type="PANTHER" id="PTHR30537:SF26">
    <property type="entry name" value="GLYCINE CLEAVAGE SYSTEM TRANSCRIPTIONAL ACTIVATOR"/>
    <property type="match status" value="1"/>
</dbReference>
<evidence type="ECO:0000256" key="2">
    <source>
        <dbReference type="ARBA" id="ARBA00023015"/>
    </source>
</evidence>
<dbReference type="RefSeq" id="WP_096142161.1">
    <property type="nucleotide sequence ID" value="NZ_CAWQVT010000321.1"/>
</dbReference>
<dbReference type="Pfam" id="PF03466">
    <property type="entry name" value="LysR_substrate"/>
    <property type="match status" value="1"/>
</dbReference>
<dbReference type="FunFam" id="1.10.10.10:FF:000038">
    <property type="entry name" value="Glycine cleavage system transcriptional activator"/>
    <property type="match status" value="1"/>
</dbReference>
<dbReference type="Gene3D" id="1.10.10.10">
    <property type="entry name" value="Winged helix-like DNA-binding domain superfamily/Winged helix DNA-binding domain"/>
    <property type="match status" value="1"/>
</dbReference>
<dbReference type="Proteomes" id="UP000254069">
    <property type="component" value="Unassembled WGS sequence"/>
</dbReference>
<dbReference type="PRINTS" id="PR00039">
    <property type="entry name" value="HTHLYSR"/>
</dbReference>
<dbReference type="PROSITE" id="PS50931">
    <property type="entry name" value="HTH_LYSR"/>
    <property type="match status" value="1"/>
</dbReference>
<evidence type="ECO:0000256" key="4">
    <source>
        <dbReference type="ARBA" id="ARBA00023163"/>
    </source>
</evidence>
<evidence type="ECO:0000256" key="3">
    <source>
        <dbReference type="ARBA" id="ARBA00023125"/>
    </source>
</evidence>
<keyword evidence="2" id="KW-0805">Transcription regulation</keyword>
<dbReference type="GO" id="GO:0043565">
    <property type="term" value="F:sequence-specific DNA binding"/>
    <property type="evidence" value="ECO:0007669"/>
    <property type="project" value="TreeGrafter"/>
</dbReference>
<dbReference type="InterPro" id="IPR036388">
    <property type="entry name" value="WH-like_DNA-bd_sf"/>
</dbReference>
<comment type="similarity">
    <text evidence="1">Belongs to the LysR transcriptional regulatory family.</text>
</comment>
<keyword evidence="3" id="KW-0238">DNA-binding</keyword>
<evidence type="ECO:0000259" key="5">
    <source>
        <dbReference type="PROSITE" id="PS50931"/>
    </source>
</evidence>
<dbReference type="GO" id="GO:0003700">
    <property type="term" value="F:DNA-binding transcription factor activity"/>
    <property type="evidence" value="ECO:0007669"/>
    <property type="project" value="InterPro"/>
</dbReference>
<dbReference type="Gene3D" id="3.40.190.290">
    <property type="match status" value="1"/>
</dbReference>
<dbReference type="SUPFAM" id="SSF46785">
    <property type="entry name" value="Winged helix' DNA-binding domain"/>
    <property type="match status" value="1"/>
</dbReference>
<dbReference type="InterPro" id="IPR000847">
    <property type="entry name" value="LysR_HTH_N"/>
</dbReference>